<dbReference type="GO" id="GO:0007411">
    <property type="term" value="P:axon guidance"/>
    <property type="evidence" value="ECO:0007669"/>
    <property type="project" value="TreeGrafter"/>
</dbReference>
<sequence length="293" mass="34209">MKFEVARKQRIIIECKIEDVRRDYIKTVRWVKKYKNLENIEKLHVDMNKYEWWKPSFEILFADKKDSCFYVCIVELQDKELWSEEIELCVYGLISDHREYDVNFATRAVLQCHWIDMPLLFTVKWSTPGAVVSEIHNEDNDKYSCMQVDKEPTLYIFNADSCDSGRYECSVEFQIDVLGSFSDSTYRTLKVCKELSVTSAKTFYIVLLNGFVTLKCTVSGNPPPHLVYWIKVEDDSEIMMNKFMDLSNSKTEYSLTINNADDNDQGVYKCIAIYNDLEIKSEDIHLSVLGGNV</sequence>
<feature type="domain" description="Ig-like" evidence="3">
    <location>
        <begin position="212"/>
        <end position="287"/>
    </location>
</feature>
<feature type="domain" description="Ig-like" evidence="3">
    <location>
        <begin position="110"/>
        <end position="190"/>
    </location>
</feature>
<dbReference type="Proteomes" id="UP000507470">
    <property type="component" value="Unassembled WGS sequence"/>
</dbReference>
<dbReference type="InterPro" id="IPR007110">
    <property type="entry name" value="Ig-like_dom"/>
</dbReference>
<dbReference type="InterPro" id="IPR003599">
    <property type="entry name" value="Ig_sub"/>
</dbReference>
<organism evidence="4 5">
    <name type="scientific">Mytilus coruscus</name>
    <name type="common">Sea mussel</name>
    <dbReference type="NCBI Taxonomy" id="42192"/>
    <lineage>
        <taxon>Eukaryota</taxon>
        <taxon>Metazoa</taxon>
        <taxon>Spiralia</taxon>
        <taxon>Lophotrochozoa</taxon>
        <taxon>Mollusca</taxon>
        <taxon>Bivalvia</taxon>
        <taxon>Autobranchia</taxon>
        <taxon>Pteriomorphia</taxon>
        <taxon>Mytilida</taxon>
        <taxon>Mytiloidea</taxon>
        <taxon>Mytilidae</taxon>
        <taxon>Mytilinae</taxon>
        <taxon>Mytilus</taxon>
    </lineage>
</organism>
<evidence type="ECO:0000256" key="2">
    <source>
        <dbReference type="ARBA" id="ARBA00023157"/>
    </source>
</evidence>
<dbReference type="SUPFAM" id="SSF48726">
    <property type="entry name" value="Immunoglobulin"/>
    <property type="match status" value="2"/>
</dbReference>
<dbReference type="GO" id="GO:0005886">
    <property type="term" value="C:plasma membrane"/>
    <property type="evidence" value="ECO:0007669"/>
    <property type="project" value="TreeGrafter"/>
</dbReference>
<dbReference type="InterPro" id="IPR013098">
    <property type="entry name" value="Ig_I-set"/>
</dbReference>
<dbReference type="Gene3D" id="2.60.40.10">
    <property type="entry name" value="Immunoglobulins"/>
    <property type="match status" value="2"/>
</dbReference>
<evidence type="ECO:0000256" key="1">
    <source>
        <dbReference type="ARBA" id="ARBA00022737"/>
    </source>
</evidence>
<dbReference type="GO" id="GO:0007420">
    <property type="term" value="P:brain development"/>
    <property type="evidence" value="ECO:0007669"/>
    <property type="project" value="TreeGrafter"/>
</dbReference>
<dbReference type="EMBL" id="CACVKT020004029">
    <property type="protein sequence ID" value="CAC5387745.1"/>
    <property type="molecule type" value="Genomic_DNA"/>
</dbReference>
<reference evidence="4 5" key="1">
    <citation type="submission" date="2020-06" db="EMBL/GenBank/DDBJ databases">
        <authorList>
            <person name="Li R."/>
            <person name="Bekaert M."/>
        </authorList>
    </citation>
    <scope>NUCLEOTIDE SEQUENCE [LARGE SCALE GENOMIC DNA]</scope>
    <source>
        <strain evidence="5">wild</strain>
    </source>
</reference>
<dbReference type="PANTHER" id="PTHR44170:SF58">
    <property type="entry name" value="PROTEIN TURTLE HOMOLOG A-LIKE ISOFORM X1"/>
    <property type="match status" value="1"/>
</dbReference>
<keyword evidence="2" id="KW-1015">Disulfide bond</keyword>
<dbReference type="CDD" id="cd00096">
    <property type="entry name" value="Ig"/>
    <property type="match status" value="1"/>
</dbReference>
<evidence type="ECO:0000313" key="4">
    <source>
        <dbReference type="EMBL" id="CAC5387745.1"/>
    </source>
</evidence>
<dbReference type="SMART" id="SM00409">
    <property type="entry name" value="IG"/>
    <property type="match status" value="2"/>
</dbReference>
<name>A0A6J8BUR5_MYTCO</name>
<dbReference type="InterPro" id="IPR013783">
    <property type="entry name" value="Ig-like_fold"/>
</dbReference>
<dbReference type="PROSITE" id="PS50835">
    <property type="entry name" value="IG_LIKE"/>
    <property type="match status" value="2"/>
</dbReference>
<accession>A0A6J8BUR5</accession>
<gene>
    <name evidence="4" type="ORF">MCOR_23038</name>
</gene>
<keyword evidence="5" id="KW-1185">Reference proteome</keyword>
<dbReference type="AlphaFoldDB" id="A0A6J8BUR5"/>
<dbReference type="GO" id="GO:0030424">
    <property type="term" value="C:axon"/>
    <property type="evidence" value="ECO:0007669"/>
    <property type="project" value="TreeGrafter"/>
</dbReference>
<dbReference type="InterPro" id="IPR036179">
    <property type="entry name" value="Ig-like_dom_sf"/>
</dbReference>
<keyword evidence="1" id="KW-0677">Repeat</keyword>
<protein>
    <recommendedName>
        <fullName evidence="3">Ig-like domain-containing protein</fullName>
    </recommendedName>
</protein>
<dbReference type="Pfam" id="PF07679">
    <property type="entry name" value="I-set"/>
    <property type="match status" value="2"/>
</dbReference>
<evidence type="ECO:0000313" key="5">
    <source>
        <dbReference type="Proteomes" id="UP000507470"/>
    </source>
</evidence>
<dbReference type="GO" id="GO:0098632">
    <property type="term" value="F:cell-cell adhesion mediator activity"/>
    <property type="evidence" value="ECO:0007669"/>
    <property type="project" value="TreeGrafter"/>
</dbReference>
<dbReference type="OrthoDB" id="6133584at2759"/>
<proteinExistence type="predicted"/>
<evidence type="ECO:0000259" key="3">
    <source>
        <dbReference type="PROSITE" id="PS50835"/>
    </source>
</evidence>
<dbReference type="PANTHER" id="PTHR44170">
    <property type="entry name" value="PROTEIN SIDEKICK"/>
    <property type="match status" value="1"/>
</dbReference>